<gene>
    <name evidence="1" type="ORF">LAZ67_1001815</name>
</gene>
<evidence type="ECO:0000313" key="1">
    <source>
        <dbReference type="EMBL" id="UYV60668.1"/>
    </source>
</evidence>
<protein>
    <submittedName>
        <fullName evidence="1">Uncharacterized protein</fullName>
    </submittedName>
</protein>
<name>A0ABY6JX47_9ARAC</name>
<keyword evidence="2" id="KW-1185">Reference proteome</keyword>
<dbReference type="Proteomes" id="UP001235939">
    <property type="component" value="Chromosome 01"/>
</dbReference>
<evidence type="ECO:0000313" key="2">
    <source>
        <dbReference type="Proteomes" id="UP001235939"/>
    </source>
</evidence>
<accession>A0ABY6JX47</accession>
<reference evidence="1 2" key="1">
    <citation type="submission" date="2022-01" db="EMBL/GenBank/DDBJ databases">
        <title>A chromosomal length assembly of Cordylochernes scorpioides.</title>
        <authorList>
            <person name="Zeh D."/>
            <person name="Zeh J."/>
        </authorList>
    </citation>
    <scope>NUCLEOTIDE SEQUENCE [LARGE SCALE GENOMIC DNA]</scope>
    <source>
        <strain evidence="1">IN4F17</strain>
        <tissue evidence="1">Whole Body</tissue>
    </source>
</reference>
<organism evidence="1 2">
    <name type="scientific">Cordylochernes scorpioides</name>
    <dbReference type="NCBI Taxonomy" id="51811"/>
    <lineage>
        <taxon>Eukaryota</taxon>
        <taxon>Metazoa</taxon>
        <taxon>Ecdysozoa</taxon>
        <taxon>Arthropoda</taxon>
        <taxon>Chelicerata</taxon>
        <taxon>Arachnida</taxon>
        <taxon>Pseudoscorpiones</taxon>
        <taxon>Cheliferoidea</taxon>
        <taxon>Chernetidae</taxon>
        <taxon>Cordylochernes</taxon>
    </lineage>
</organism>
<sequence length="80" mass="8915">MKSYLEWAYSYQEALSCNTTPSSYNLLHQPQLFTVIALATISLKQLQGIEPNSGPKQTRQTTLDAGKDKDLQDLILALSN</sequence>
<proteinExistence type="predicted"/>
<dbReference type="EMBL" id="CP092863">
    <property type="protein sequence ID" value="UYV60668.1"/>
    <property type="molecule type" value="Genomic_DNA"/>
</dbReference>